<gene>
    <name evidence="2" type="ORF">MCOR_20801</name>
</gene>
<proteinExistence type="predicted"/>
<dbReference type="AlphaFoldDB" id="A0A6J8BQZ2"/>
<evidence type="ECO:0000313" key="2">
    <source>
        <dbReference type="EMBL" id="CAC5385234.1"/>
    </source>
</evidence>
<dbReference type="Proteomes" id="UP000507470">
    <property type="component" value="Unassembled WGS sequence"/>
</dbReference>
<keyword evidence="3" id="KW-1185">Reference proteome</keyword>
<dbReference type="EMBL" id="CACVKT020003691">
    <property type="protein sequence ID" value="CAC5385234.1"/>
    <property type="molecule type" value="Genomic_DNA"/>
</dbReference>
<keyword evidence="1" id="KW-0812">Transmembrane</keyword>
<dbReference type="OrthoDB" id="6068913at2759"/>
<accession>A0A6J8BQZ2</accession>
<reference evidence="2 3" key="1">
    <citation type="submission" date="2020-06" db="EMBL/GenBank/DDBJ databases">
        <authorList>
            <person name="Li R."/>
            <person name="Bekaert M."/>
        </authorList>
    </citation>
    <scope>NUCLEOTIDE SEQUENCE [LARGE SCALE GENOMIC DNA]</scope>
    <source>
        <strain evidence="3">wild</strain>
    </source>
</reference>
<protein>
    <submittedName>
        <fullName evidence="2">Uncharacterized protein</fullName>
    </submittedName>
</protein>
<evidence type="ECO:0000256" key="1">
    <source>
        <dbReference type="SAM" id="Phobius"/>
    </source>
</evidence>
<name>A0A6J8BQZ2_MYTCO</name>
<organism evidence="2 3">
    <name type="scientific">Mytilus coruscus</name>
    <name type="common">Sea mussel</name>
    <dbReference type="NCBI Taxonomy" id="42192"/>
    <lineage>
        <taxon>Eukaryota</taxon>
        <taxon>Metazoa</taxon>
        <taxon>Spiralia</taxon>
        <taxon>Lophotrochozoa</taxon>
        <taxon>Mollusca</taxon>
        <taxon>Bivalvia</taxon>
        <taxon>Autobranchia</taxon>
        <taxon>Pteriomorphia</taxon>
        <taxon>Mytilida</taxon>
        <taxon>Mytiloidea</taxon>
        <taxon>Mytilidae</taxon>
        <taxon>Mytilinae</taxon>
        <taxon>Mytilus</taxon>
    </lineage>
</organism>
<keyword evidence="1" id="KW-0472">Membrane</keyword>
<feature type="transmembrane region" description="Helical" evidence="1">
    <location>
        <begin position="519"/>
        <end position="538"/>
    </location>
</feature>
<evidence type="ECO:0000313" key="3">
    <source>
        <dbReference type="Proteomes" id="UP000507470"/>
    </source>
</evidence>
<keyword evidence="1" id="KW-1133">Transmembrane helix</keyword>
<sequence length="719" mass="82993">MLSCFFVPSTFSTAHEEGTIIAICDSFEDTVPSYVAVKWMDKTVSIDTIRDLKCTKTNKPFPYYHSHLPVLRKDFRYYFEVNFNFDNGSTKKIQVDILRTVKEVEKETFKPSLFLIFADHPEFDGKNSQCDMVVLMEEVINFAKETSLPCYIVGPKVLFHSDSTGTAFIHYKTTKDTIKKLVERGFSKFKRGNHDKILGDEMHYFIRLAKYVIGEDVLPVIISLRNGGMTPRVLDIAASSKIPIIQFKKHSIDIIVFTLRKLNACIIEVTEHKTDMQNPWNIKKSESKIIELDKCNELHDQNEIVLLSDIELEFQNKLDGLVCCLIIGVSKEEGSFEEGKDDMTSDIKKGLWSNLEYATSIAYKAPNFGNIAELPHNTLTCFQNGNFTASVTGRACQQLALDKAHESLINRDVKESLCAFTQRAIRITSCIYHNDKKQENEISKKKEHIIQTYYKDDRKYNEHRELGDCINHAGRLLLSHGYLKTAIKTENKMFFDDNTVKNILNTMWYGTEQFDLRTILIFIGLATFHIILLPLLMINMESRPLRCNTFQKVHQESEFYWSQLQNDFLEEYSVKTIFPIHLQLLVLPVAIVHAILWLNCPCGEILYDSCSRNKEGEEVEEVNHRPMFVRVFLYNTNFDLKLKTTSEAEGNGALNAKGEIDFIEVDRMTIPQQNDRNEKRNEKIMRRLQTIDNSLNDIHEVLSKMATLGYKEGETTVRR</sequence>